<proteinExistence type="predicted"/>
<reference evidence="2 3" key="2">
    <citation type="submission" date="2018-11" db="EMBL/GenBank/DDBJ databases">
        <authorList>
            <consortium name="Pathogen Informatics"/>
        </authorList>
    </citation>
    <scope>NUCLEOTIDE SEQUENCE [LARGE SCALE GENOMIC DNA]</scope>
</reference>
<feature type="compositionally biased region" description="Polar residues" evidence="1">
    <location>
        <begin position="115"/>
        <end position="126"/>
    </location>
</feature>
<dbReference type="EMBL" id="UYRR01001997">
    <property type="protein sequence ID" value="VDK19173.1"/>
    <property type="molecule type" value="Genomic_DNA"/>
</dbReference>
<feature type="region of interest" description="Disordered" evidence="1">
    <location>
        <begin position="1"/>
        <end position="41"/>
    </location>
</feature>
<evidence type="ECO:0000313" key="4">
    <source>
        <dbReference type="WBParaSite" id="ASIM_0000187001-mRNA-1"/>
    </source>
</evidence>
<sequence length="310" mass="35257">MDESNRHQQQQTQQVQQQFIRSQDSFQGSGNSAHNVSGTVHESGISELGSVSSLPEIHRNESVEVVDLLEELLRKVEVGNSDHRQQTDASSKIANTQAEPLPLEPSKTEREPDKSNTASSFVSTANELREEKRNEKIFRKGTAFLLQMMREENQRDAQKSVPKGQGTPKSDSSNSNFTDKKEQSSRAYENSRRDDISLTTKHRARPNDAEDVVVAVKRSKLSLDFEKMTLLQRESAVFNDTKYKQTFGFSFPGNICNNYVRCCKWSASGEYLLTSSQDRLVRVFQLNDTQKQVGCDMMRLLYNSLSYFCF</sequence>
<feature type="compositionally biased region" description="Low complexity" evidence="1">
    <location>
        <begin position="8"/>
        <end position="18"/>
    </location>
</feature>
<protein>
    <submittedName>
        <fullName evidence="4">WD_REPEATS_REGION domain-containing protein</fullName>
    </submittedName>
</protein>
<name>A0A0M3J2V8_ANISI</name>
<dbReference type="SUPFAM" id="SSF50978">
    <property type="entry name" value="WD40 repeat-like"/>
    <property type="match status" value="1"/>
</dbReference>
<keyword evidence="3" id="KW-1185">Reference proteome</keyword>
<dbReference type="Proteomes" id="UP000267096">
    <property type="component" value="Unassembled WGS sequence"/>
</dbReference>
<evidence type="ECO:0000256" key="1">
    <source>
        <dbReference type="SAM" id="MobiDB-lite"/>
    </source>
</evidence>
<evidence type="ECO:0000313" key="2">
    <source>
        <dbReference type="EMBL" id="VDK19173.1"/>
    </source>
</evidence>
<evidence type="ECO:0000313" key="3">
    <source>
        <dbReference type="Proteomes" id="UP000267096"/>
    </source>
</evidence>
<accession>A0A0M3J2V8</accession>
<feature type="region of interest" description="Disordered" evidence="1">
    <location>
        <begin position="78"/>
        <end position="128"/>
    </location>
</feature>
<dbReference type="InterPro" id="IPR015943">
    <property type="entry name" value="WD40/YVTN_repeat-like_dom_sf"/>
</dbReference>
<feature type="compositionally biased region" description="Basic and acidic residues" evidence="1">
    <location>
        <begin position="178"/>
        <end position="196"/>
    </location>
</feature>
<feature type="region of interest" description="Disordered" evidence="1">
    <location>
        <begin position="153"/>
        <end position="204"/>
    </location>
</feature>
<feature type="compositionally biased region" description="Polar residues" evidence="1">
    <location>
        <begin position="167"/>
        <end position="177"/>
    </location>
</feature>
<dbReference type="Gene3D" id="2.130.10.10">
    <property type="entry name" value="YVTN repeat-like/Quinoprotein amine dehydrogenase"/>
    <property type="match status" value="1"/>
</dbReference>
<dbReference type="AlphaFoldDB" id="A0A0M3J2V8"/>
<reference evidence="4" key="1">
    <citation type="submission" date="2017-02" db="UniProtKB">
        <authorList>
            <consortium name="WormBaseParasite"/>
        </authorList>
    </citation>
    <scope>IDENTIFICATION</scope>
</reference>
<gene>
    <name evidence="2" type="ORF">ASIM_LOCUS1740</name>
</gene>
<dbReference type="WBParaSite" id="ASIM_0000187001-mRNA-1">
    <property type="protein sequence ID" value="ASIM_0000187001-mRNA-1"/>
    <property type="gene ID" value="ASIM_0000187001"/>
</dbReference>
<organism evidence="4">
    <name type="scientific">Anisakis simplex</name>
    <name type="common">Herring worm</name>
    <dbReference type="NCBI Taxonomy" id="6269"/>
    <lineage>
        <taxon>Eukaryota</taxon>
        <taxon>Metazoa</taxon>
        <taxon>Ecdysozoa</taxon>
        <taxon>Nematoda</taxon>
        <taxon>Chromadorea</taxon>
        <taxon>Rhabditida</taxon>
        <taxon>Spirurina</taxon>
        <taxon>Ascaridomorpha</taxon>
        <taxon>Ascaridoidea</taxon>
        <taxon>Anisakidae</taxon>
        <taxon>Anisakis</taxon>
        <taxon>Anisakis simplex complex</taxon>
    </lineage>
</organism>
<feature type="compositionally biased region" description="Polar residues" evidence="1">
    <location>
        <begin position="87"/>
        <end position="98"/>
    </location>
</feature>
<feature type="compositionally biased region" description="Polar residues" evidence="1">
    <location>
        <begin position="19"/>
        <end position="40"/>
    </location>
</feature>
<dbReference type="InterPro" id="IPR036322">
    <property type="entry name" value="WD40_repeat_dom_sf"/>
</dbReference>